<gene>
    <name evidence="2" type="ORF">ACET3X_009391</name>
</gene>
<dbReference type="EMBL" id="JBHGVX010000009">
    <property type="protein sequence ID" value="KAL1792884.1"/>
    <property type="molecule type" value="Genomic_DNA"/>
</dbReference>
<dbReference type="PANTHER" id="PTHR33112:SF16">
    <property type="entry name" value="HETEROKARYON INCOMPATIBILITY DOMAIN-CONTAINING PROTEIN"/>
    <property type="match status" value="1"/>
</dbReference>
<evidence type="ECO:0000313" key="3">
    <source>
        <dbReference type="Proteomes" id="UP001578633"/>
    </source>
</evidence>
<name>A0ABR3UAI8_9PLEO</name>
<proteinExistence type="predicted"/>
<comment type="caution">
    <text evidence="2">The sequence shown here is derived from an EMBL/GenBank/DDBJ whole genome shotgun (WGS) entry which is preliminary data.</text>
</comment>
<evidence type="ECO:0000313" key="2">
    <source>
        <dbReference type="EMBL" id="KAL1792884.1"/>
    </source>
</evidence>
<sequence length="439" mass="50203">MYFFKEWLPGSCTQSPQMAMIGSFGQVLDPLEDEPLSSRGWTLQERLLPSRVVHYAKDQIYFQCDCTVQSEDGFKLPNKFFNLDLLIDTHMIPFKDHGVTEDSMSFIPGHQPTPQNYGRWDGGWLSLIQNYSLRELTKRPDKLPALSGLARMLAKATGDRYLAGLWARHIPEDLFWRVYPWEESFEGETPVKGKLLGRVTRLEEYRAPSWSWASLDAPVQFLPLTYKSLVCRIISCSTTPSGVDEYGKVKAGKLVMEGPIYEIFPRARRDNEWATHGEPVEIRFLPGDNRGISLGHMYLDHRDEPLPPNFYALFLDSGNALVLRPRPSPSASQLDEPLRKVLERELDRMPEAILTTNDIIEQIQQRPETKTWVFQAVANAERIGLATFTNSGENKKKPRRDEPYPDLNGLRLEDIEMTQSGESWGMITAEDPKVRVTIL</sequence>
<evidence type="ECO:0000256" key="1">
    <source>
        <dbReference type="SAM" id="MobiDB-lite"/>
    </source>
</evidence>
<feature type="region of interest" description="Disordered" evidence="1">
    <location>
        <begin position="389"/>
        <end position="408"/>
    </location>
</feature>
<dbReference type="CDD" id="cd11691">
    <property type="entry name" value="HRI1_like"/>
    <property type="match status" value="1"/>
</dbReference>
<organism evidence="2 3">
    <name type="scientific">Alternaria dauci</name>
    <dbReference type="NCBI Taxonomy" id="48095"/>
    <lineage>
        <taxon>Eukaryota</taxon>
        <taxon>Fungi</taxon>
        <taxon>Dikarya</taxon>
        <taxon>Ascomycota</taxon>
        <taxon>Pezizomycotina</taxon>
        <taxon>Dothideomycetes</taxon>
        <taxon>Pleosporomycetidae</taxon>
        <taxon>Pleosporales</taxon>
        <taxon>Pleosporineae</taxon>
        <taxon>Pleosporaceae</taxon>
        <taxon>Alternaria</taxon>
        <taxon>Alternaria sect. Porri</taxon>
    </lineage>
</organism>
<reference evidence="2 3" key="1">
    <citation type="submission" date="2024-09" db="EMBL/GenBank/DDBJ databases">
        <title>T2T genomes of carrot and Alternaria dauci and their utility for understanding host-pathogen interaction during carrot leaf blight disease.</title>
        <authorList>
            <person name="Liu W."/>
            <person name="Xu S."/>
            <person name="Ou C."/>
            <person name="Liu X."/>
            <person name="Zhuang F."/>
            <person name="Deng X.W."/>
        </authorList>
    </citation>
    <scope>NUCLEOTIDE SEQUENCE [LARGE SCALE GENOMIC DNA]</scope>
    <source>
        <strain evidence="2 3">A2016</strain>
    </source>
</reference>
<keyword evidence="3" id="KW-1185">Reference proteome</keyword>
<dbReference type="RefSeq" id="XP_069303468.1">
    <property type="nucleotide sequence ID" value="XM_069455581.1"/>
</dbReference>
<dbReference type="PANTHER" id="PTHR33112">
    <property type="entry name" value="DOMAIN PROTEIN, PUTATIVE-RELATED"/>
    <property type="match status" value="1"/>
</dbReference>
<accession>A0ABR3UAI8</accession>
<protein>
    <submittedName>
        <fullName evidence="2">Uncharacterized protein</fullName>
    </submittedName>
</protein>
<dbReference type="GeneID" id="96089713"/>
<feature type="compositionally biased region" description="Basic and acidic residues" evidence="1">
    <location>
        <begin position="393"/>
        <end position="403"/>
    </location>
</feature>
<dbReference type="Proteomes" id="UP001578633">
    <property type="component" value="Chromosome 9"/>
</dbReference>